<evidence type="ECO:0000256" key="1">
    <source>
        <dbReference type="ARBA" id="ARBA00007479"/>
    </source>
</evidence>
<evidence type="ECO:0000256" key="9">
    <source>
        <dbReference type="ARBA" id="ARBA00062152"/>
    </source>
</evidence>
<comment type="function">
    <text evidence="10">Subunit b, of the mitochondrial membrane ATP synthase complex (F(1)F(0) ATP synthase or Complex V) that produces ATP from ADP in the presence of a proton gradient across the membrane which is generated by electron transport complexes of the respiratory chain. ATP synthase complex consist of a soluble F(1) head domain - the catalytic core - and a membrane F(1) domain - the membrane proton channel. These two domains are linked by a central stalk rotating inside the F(1) region and a stationary peripheral stalk. During catalysis, ATP synthesis in the catalytic domain of F(1) is coupled via a rotary mechanism of the central stalk subunits to proton translocation. In vivo, can only synthesize ATP although its ATP hydrolase activity can be activated artificially in vitro. Part of the complex F(0) domain. Part of the complex F(0) domain and the peripheric stalk, which acts as a stator to hold the catalytic alpha(3)beta(3) subcomplex and subunit a/ATP6 static relative to the rotary elements.</text>
</comment>
<keyword evidence="4 10" id="KW-0375">Hydrogen ion transport</keyword>
<evidence type="ECO:0000313" key="11">
    <source>
        <dbReference type="EMBL" id="CUS15444.1"/>
    </source>
</evidence>
<keyword evidence="6 10" id="KW-0406">Ion transport</keyword>
<evidence type="ECO:0000256" key="8">
    <source>
        <dbReference type="ARBA" id="ARBA00023136"/>
    </source>
</evidence>
<feature type="non-terminal residue" evidence="11">
    <location>
        <position position="259"/>
    </location>
</feature>
<comment type="similarity">
    <text evidence="1 10">Belongs to the eukaryotic ATPase B chain family.</text>
</comment>
<dbReference type="Pfam" id="PF05405">
    <property type="entry name" value="Mt_ATP-synt_B"/>
    <property type="match status" value="1"/>
</dbReference>
<keyword evidence="3 10" id="KW-0138">CF(0)</keyword>
<evidence type="ECO:0000256" key="2">
    <source>
        <dbReference type="ARBA" id="ARBA00022448"/>
    </source>
</evidence>
<keyword evidence="5 10" id="KW-0999">Mitochondrion inner membrane</keyword>
<evidence type="ECO:0000256" key="10">
    <source>
        <dbReference type="RuleBase" id="RU368017"/>
    </source>
</evidence>
<evidence type="ECO:0000256" key="5">
    <source>
        <dbReference type="ARBA" id="ARBA00022792"/>
    </source>
</evidence>
<dbReference type="PANTHER" id="PTHR12733">
    <property type="entry name" value="MITOCHONDRIAL ATP SYNTHASE B CHAIN"/>
    <property type="match status" value="1"/>
</dbReference>
<evidence type="ECO:0000256" key="6">
    <source>
        <dbReference type="ARBA" id="ARBA00023065"/>
    </source>
</evidence>
<dbReference type="GO" id="GO:0005743">
    <property type="term" value="C:mitochondrial inner membrane"/>
    <property type="evidence" value="ECO:0007669"/>
    <property type="project" value="UniProtKB-SubCell"/>
</dbReference>
<protein>
    <recommendedName>
        <fullName evidence="10">ATP synthase subunit 4</fullName>
    </recommendedName>
</protein>
<dbReference type="Proteomes" id="UP001412239">
    <property type="component" value="Unassembled WGS sequence"/>
</dbReference>
<reference evidence="11" key="1">
    <citation type="submission" date="2015-10" db="EMBL/GenBank/DDBJ databases">
        <authorList>
            <person name="Regsiter A."/>
            <person name="william w."/>
        </authorList>
    </citation>
    <scope>NUCLEOTIDE SEQUENCE</scope>
    <source>
        <strain evidence="11">Montdore</strain>
    </source>
</reference>
<dbReference type="InterPro" id="IPR008688">
    <property type="entry name" value="ATP_synth_Bsub_B/MI25"/>
</dbReference>
<evidence type="ECO:0000256" key="3">
    <source>
        <dbReference type="ARBA" id="ARBA00022547"/>
    </source>
</evidence>
<keyword evidence="8 10" id="KW-0472">Membrane</keyword>
<evidence type="ECO:0000256" key="4">
    <source>
        <dbReference type="ARBA" id="ARBA00022781"/>
    </source>
</evidence>
<evidence type="ECO:0000256" key="7">
    <source>
        <dbReference type="ARBA" id="ARBA00023128"/>
    </source>
</evidence>
<organism evidence="11 12">
    <name type="scientific">Tuber aestivum</name>
    <name type="common">summer truffle</name>
    <dbReference type="NCBI Taxonomy" id="59557"/>
    <lineage>
        <taxon>Eukaryota</taxon>
        <taxon>Fungi</taxon>
        <taxon>Dikarya</taxon>
        <taxon>Ascomycota</taxon>
        <taxon>Pezizomycotina</taxon>
        <taxon>Pezizomycetes</taxon>
        <taxon>Pezizales</taxon>
        <taxon>Tuberaceae</taxon>
        <taxon>Tuber</taxon>
    </lineage>
</organism>
<keyword evidence="2 10" id="KW-0813">Transport</keyword>
<dbReference type="AlphaFoldDB" id="A0A292Q7R0"/>
<dbReference type="SUPFAM" id="SSF161060">
    <property type="entry name" value="ATP synthase B chain-like"/>
    <property type="match status" value="1"/>
</dbReference>
<dbReference type="PANTHER" id="PTHR12733:SF3">
    <property type="entry name" value="ATP SYNTHASE F(0) COMPLEX SUBUNIT B1, MITOCHONDRIAL"/>
    <property type="match status" value="1"/>
</dbReference>
<sequence>LSIKLIRKSPPHQLHSVKMSMRLTKGLAGATRLRPTAALLPKLVPAINVATTRCQSTGTPAPVDPKTKAQSILDALPGSTLVSKTAILSSIAGLSVAAISSELYVLNEETLVALSLLATFYGIARMGGPMYTAWATAQVNKIRDILNSAREDHTRAVRDRIESVQQMSSVVEVTRGLFEVSKETARLEATAFELEQKTAFAAEAKSVLDSWVRYEAQVKQRQQKELAESLIAKVKKDLGEPKTLAQILQQSVQDVESMI</sequence>
<evidence type="ECO:0000313" key="12">
    <source>
        <dbReference type="Proteomes" id="UP001412239"/>
    </source>
</evidence>
<accession>A0A292Q7R0</accession>
<dbReference type="InterPro" id="IPR013837">
    <property type="entry name" value="ATP_synth_F0_suB"/>
</dbReference>
<keyword evidence="7 10" id="KW-0496">Mitochondrion</keyword>
<name>A0A292Q7R0_9PEZI</name>
<dbReference type="GO" id="GO:0045259">
    <property type="term" value="C:proton-transporting ATP synthase complex"/>
    <property type="evidence" value="ECO:0007669"/>
    <property type="project" value="UniProtKB-KW"/>
</dbReference>
<dbReference type="EMBL" id="LN890947">
    <property type="protein sequence ID" value="CUS15444.1"/>
    <property type="molecule type" value="Genomic_DNA"/>
</dbReference>
<dbReference type="GO" id="GO:0046933">
    <property type="term" value="F:proton-transporting ATP synthase activity, rotational mechanism"/>
    <property type="evidence" value="ECO:0007669"/>
    <property type="project" value="TreeGrafter"/>
</dbReference>
<keyword evidence="12" id="KW-1185">Reference proteome</keyword>
<dbReference type="FunFam" id="1.20.5.2210:FF:000002">
    <property type="entry name" value="ATP synthase subunit 4 mitochondrial"/>
    <property type="match status" value="1"/>
</dbReference>
<feature type="non-terminal residue" evidence="11">
    <location>
        <position position="1"/>
    </location>
</feature>
<gene>
    <name evidence="11" type="ORF">GSTUAT00000495001</name>
</gene>
<comment type="subunit">
    <text evidence="9 10">F-type ATPases have 2 components, CF(1) - the catalytic core - and CF(0) - the membrane proton channel. In yeast, the dimeric form of ATP synthase consists of 17 polypeptides: alpha, beta, gamma, delta, epsilon, 4 (B), 5 (OSCP), 6 (A), 8, 9 (C), d, E (Tim11), f, g, h, i/j and k.</text>
</comment>
<proteinExistence type="inferred from homology"/>
<comment type="subcellular location">
    <subcellularLocation>
        <location evidence="10">Mitochondrion</location>
    </subcellularLocation>
    <subcellularLocation>
        <location evidence="10">Mitochondrion inner membrane</location>
    </subcellularLocation>
</comment>
<dbReference type="Gene3D" id="1.20.5.2210">
    <property type="match status" value="1"/>
</dbReference>